<reference evidence="5 6" key="1">
    <citation type="submission" date="2018-01" db="EMBL/GenBank/DDBJ databases">
        <title>Genomic Encyclopedia of Type Strains, Phase III (KMG-III): the genomes of soil and plant-associated and newly described type strains.</title>
        <authorList>
            <person name="Whitman W."/>
        </authorList>
    </citation>
    <scope>NUCLEOTIDE SEQUENCE [LARGE SCALE GENOMIC DNA]</scope>
    <source>
        <strain evidence="5 6">HKI456</strain>
    </source>
</reference>
<dbReference type="Gene3D" id="3.40.50.620">
    <property type="entry name" value="HUPs"/>
    <property type="match status" value="1"/>
</dbReference>
<evidence type="ECO:0000313" key="6">
    <source>
        <dbReference type="Proteomes" id="UP000243096"/>
    </source>
</evidence>
<dbReference type="PANTHER" id="PTHR43284:SF1">
    <property type="entry name" value="ASPARAGINE SYNTHETASE"/>
    <property type="match status" value="1"/>
</dbReference>
<dbReference type="EMBL" id="PRDW01000009">
    <property type="protein sequence ID" value="PPB83229.1"/>
    <property type="molecule type" value="Genomic_DNA"/>
</dbReference>
<organism evidence="5 6">
    <name type="scientific">Mycetohabitans endofungorum</name>
    <dbReference type="NCBI Taxonomy" id="417203"/>
    <lineage>
        <taxon>Bacteria</taxon>
        <taxon>Pseudomonadati</taxon>
        <taxon>Pseudomonadota</taxon>
        <taxon>Betaproteobacteria</taxon>
        <taxon>Burkholderiales</taxon>
        <taxon>Burkholderiaceae</taxon>
        <taxon>Mycetohabitans</taxon>
    </lineage>
</organism>
<protein>
    <recommendedName>
        <fullName evidence="2">asparagine synthase (glutamine-hydrolyzing)</fullName>
        <ecNumber evidence="2">6.3.5.4</ecNumber>
    </recommendedName>
</protein>
<proteinExistence type="predicted"/>
<dbReference type="InterPro" id="IPR001962">
    <property type="entry name" value="Asn_synthase"/>
</dbReference>
<gene>
    <name evidence="5" type="ORF">B0O95_10954</name>
</gene>
<comment type="caution">
    <text evidence="5">The sequence shown here is derived from an EMBL/GenBank/DDBJ whole genome shotgun (WGS) entry which is preliminary data.</text>
</comment>
<sequence>MTLLGIAYPKTQDYLAQKRDWRFIRDPSNQIAGALWHQQDRADTRALCGQFGTYFYCFYGSAFSKLDQSEIKEDDLQAIATVGPARLMARFWGKYFFICFDLTAKKLICCSDPSNQWPVYWAWSSRYGLLFSDTITCLHQTLVECGERPAWNKTFFSTWLRTGTVQNGELPFDRIQEIPAGCAVSYIDEGKPQIVTVWDPLRHAVEDGTQTPFGILKNYLNRFVSFADRPVLELSGGLESSSVLLAMRAVSSVDHPLSCAHYYHAGVASSNELEHARHVAQSVQAHLHEVDTRVLSFAPVQSAPRVAKPHIRYCLLAFNQYFANQLEKGEHTQLISGHGGDSLFLSPPPFSALADAALTWRWQRLMRVAMDLALIHRAPLIQVATGAARSLLSSDPFENNGSTLDLLSEETQHESFDQRAHLHPFLQKNKFRLPGQLYQLALAFLTLDDIRSPAYPFTQPTHYPFLCQPMVEFALSIPSYDHFEGAHNRIVLRKSVSEATGYPNLWRRNKGETSGIDLLGIRDHKDHMMALCLEGFLAKEGYVDVKRTRAAIQHSSKGHSKYFMGLLHLYAAELFVQGWQ</sequence>
<dbReference type="SUPFAM" id="SSF56235">
    <property type="entry name" value="N-terminal nucleophile aminohydrolases (Ntn hydrolases)"/>
    <property type="match status" value="1"/>
</dbReference>
<dbReference type="OrthoDB" id="8932734at2"/>
<evidence type="ECO:0000259" key="4">
    <source>
        <dbReference type="Pfam" id="PF00733"/>
    </source>
</evidence>
<dbReference type="RefSeq" id="WP_104077774.1">
    <property type="nucleotide sequence ID" value="NZ_CP062178.1"/>
</dbReference>
<evidence type="ECO:0000313" key="5">
    <source>
        <dbReference type="EMBL" id="PPB83229.1"/>
    </source>
</evidence>
<feature type="domain" description="Asparagine synthetase" evidence="4">
    <location>
        <begin position="232"/>
        <end position="573"/>
    </location>
</feature>
<name>A0A2P5K943_9BURK</name>
<dbReference type="SUPFAM" id="SSF52402">
    <property type="entry name" value="Adenine nucleotide alpha hydrolases-like"/>
    <property type="match status" value="1"/>
</dbReference>
<dbReference type="InterPro" id="IPR029055">
    <property type="entry name" value="Ntn_hydrolases_N"/>
</dbReference>
<dbReference type="EC" id="6.3.5.4" evidence="2"/>
<dbReference type="GO" id="GO:0006529">
    <property type="term" value="P:asparagine biosynthetic process"/>
    <property type="evidence" value="ECO:0007669"/>
    <property type="project" value="InterPro"/>
</dbReference>
<evidence type="ECO:0000256" key="1">
    <source>
        <dbReference type="ARBA" id="ARBA00005187"/>
    </source>
</evidence>
<dbReference type="InterPro" id="IPR014729">
    <property type="entry name" value="Rossmann-like_a/b/a_fold"/>
</dbReference>
<comment type="catalytic activity">
    <reaction evidence="3">
        <text>L-aspartate + L-glutamine + ATP + H2O = L-asparagine + L-glutamate + AMP + diphosphate + H(+)</text>
        <dbReference type="Rhea" id="RHEA:12228"/>
        <dbReference type="ChEBI" id="CHEBI:15377"/>
        <dbReference type="ChEBI" id="CHEBI:15378"/>
        <dbReference type="ChEBI" id="CHEBI:29985"/>
        <dbReference type="ChEBI" id="CHEBI:29991"/>
        <dbReference type="ChEBI" id="CHEBI:30616"/>
        <dbReference type="ChEBI" id="CHEBI:33019"/>
        <dbReference type="ChEBI" id="CHEBI:58048"/>
        <dbReference type="ChEBI" id="CHEBI:58359"/>
        <dbReference type="ChEBI" id="CHEBI:456215"/>
        <dbReference type="EC" id="6.3.5.4"/>
    </reaction>
</comment>
<evidence type="ECO:0000256" key="2">
    <source>
        <dbReference type="ARBA" id="ARBA00012737"/>
    </source>
</evidence>
<dbReference type="InterPro" id="IPR051786">
    <property type="entry name" value="ASN_synthetase/amidase"/>
</dbReference>
<dbReference type="Pfam" id="PF00733">
    <property type="entry name" value="Asn_synthase"/>
    <property type="match status" value="1"/>
</dbReference>
<accession>A0A2P5K943</accession>
<dbReference type="PANTHER" id="PTHR43284">
    <property type="entry name" value="ASPARAGINE SYNTHETASE (GLUTAMINE-HYDROLYZING)"/>
    <property type="match status" value="1"/>
</dbReference>
<comment type="pathway">
    <text evidence="1">Amino-acid biosynthesis; L-asparagine biosynthesis; L-asparagine from L-aspartate (L-Gln route): step 1/1.</text>
</comment>
<evidence type="ECO:0000256" key="3">
    <source>
        <dbReference type="ARBA" id="ARBA00048741"/>
    </source>
</evidence>
<dbReference type="Proteomes" id="UP000243096">
    <property type="component" value="Unassembled WGS sequence"/>
</dbReference>
<keyword evidence="6" id="KW-1185">Reference proteome</keyword>
<dbReference type="GO" id="GO:0004066">
    <property type="term" value="F:asparagine synthase (glutamine-hydrolyzing) activity"/>
    <property type="evidence" value="ECO:0007669"/>
    <property type="project" value="UniProtKB-EC"/>
</dbReference>
<dbReference type="AlphaFoldDB" id="A0A2P5K943"/>